<name>W1N9R3_9GAMM</name>
<gene>
    <name evidence="2" type="ORF">BJB45_09765</name>
</gene>
<dbReference type="AlphaFoldDB" id="W1N9R3"/>
<comment type="caution">
    <text evidence="2">The sequence shown here is derived from an EMBL/GenBank/DDBJ whole genome shotgun (WGS) entry which is preliminary data.</text>
</comment>
<keyword evidence="3" id="KW-1185">Reference proteome</keyword>
<organism evidence="2 3">
    <name type="scientific">Halomonas huangheensis</name>
    <dbReference type="NCBI Taxonomy" id="1178482"/>
    <lineage>
        <taxon>Bacteria</taxon>
        <taxon>Pseudomonadati</taxon>
        <taxon>Pseudomonadota</taxon>
        <taxon>Gammaproteobacteria</taxon>
        <taxon>Oceanospirillales</taxon>
        <taxon>Halomonadaceae</taxon>
        <taxon>Halomonas</taxon>
    </lineage>
</organism>
<dbReference type="RefSeq" id="WP_021818075.1">
    <property type="nucleotide sequence ID" value="NZ_AVBC01000019.1"/>
</dbReference>
<reference evidence="2 3" key="1">
    <citation type="submission" date="2013-08" db="EMBL/GenBank/DDBJ databases">
        <title>draft genome of Halomonas huanghegensis, strain BJGMM-B45T.</title>
        <authorList>
            <person name="Miao C."/>
            <person name="Wan Y."/>
            <person name="Jin W."/>
        </authorList>
    </citation>
    <scope>NUCLEOTIDE SEQUENCE [LARGE SCALE GENOMIC DNA]</scope>
    <source>
        <strain evidence="2 3">BJGMM-B45</strain>
    </source>
</reference>
<protein>
    <submittedName>
        <fullName evidence="2">Uncharacterized protein</fullName>
    </submittedName>
</protein>
<dbReference type="EMBL" id="AVBC01000019">
    <property type="protein sequence ID" value="ERL52243.1"/>
    <property type="molecule type" value="Genomic_DNA"/>
</dbReference>
<sequence length="135" mass="14015">MMIPAAEVSAGAIPASPNGGGMDPLSSQNLFEHFASQSSTAAQTTTPAELGSDILNALENPIEQAQSFSARMHDQQTATASEGTTSSDEAGLGDMQFDRMLDSLSAMFDHATLMKLMSSCASQTSGAARTLLRGQ</sequence>
<feature type="region of interest" description="Disordered" evidence="1">
    <location>
        <begin position="1"/>
        <end position="27"/>
    </location>
</feature>
<feature type="compositionally biased region" description="Polar residues" evidence="1">
    <location>
        <begin position="66"/>
        <end position="88"/>
    </location>
</feature>
<dbReference type="PATRIC" id="fig|1178482.3.peg.1116"/>
<evidence type="ECO:0000256" key="1">
    <source>
        <dbReference type="SAM" id="MobiDB-lite"/>
    </source>
</evidence>
<dbReference type="STRING" id="1178482.AR456_17245"/>
<evidence type="ECO:0000313" key="3">
    <source>
        <dbReference type="Proteomes" id="UP000019113"/>
    </source>
</evidence>
<dbReference type="Proteomes" id="UP000019113">
    <property type="component" value="Unassembled WGS sequence"/>
</dbReference>
<feature type="region of interest" description="Disordered" evidence="1">
    <location>
        <begin position="66"/>
        <end position="92"/>
    </location>
</feature>
<dbReference type="OrthoDB" id="6889398at2"/>
<proteinExistence type="predicted"/>
<accession>W1N9R3</accession>
<evidence type="ECO:0000313" key="2">
    <source>
        <dbReference type="EMBL" id="ERL52243.1"/>
    </source>
</evidence>
<dbReference type="KEGG" id="hhu:AR456_17245"/>